<dbReference type="GO" id="GO:0000155">
    <property type="term" value="F:phosphorelay sensor kinase activity"/>
    <property type="evidence" value="ECO:0007669"/>
    <property type="project" value="InterPro"/>
</dbReference>
<evidence type="ECO:0000259" key="2">
    <source>
        <dbReference type="Pfam" id="PF06580"/>
    </source>
</evidence>
<keyword evidence="1" id="KW-0812">Transmembrane</keyword>
<dbReference type="InterPro" id="IPR050640">
    <property type="entry name" value="Bact_2-comp_sensor_kinase"/>
</dbReference>
<feature type="domain" description="Signal transduction histidine kinase internal region" evidence="2">
    <location>
        <begin position="166"/>
        <end position="241"/>
    </location>
</feature>
<feature type="transmembrane region" description="Helical" evidence="1">
    <location>
        <begin position="12"/>
        <end position="30"/>
    </location>
</feature>
<keyword evidence="1" id="KW-0472">Membrane</keyword>
<dbReference type="EMBL" id="JACIJO010000005">
    <property type="protein sequence ID" value="MBB6328794.1"/>
    <property type="molecule type" value="Genomic_DNA"/>
</dbReference>
<dbReference type="PANTHER" id="PTHR34220">
    <property type="entry name" value="SENSOR HISTIDINE KINASE YPDA"/>
    <property type="match status" value="1"/>
</dbReference>
<proteinExistence type="predicted"/>
<comment type="caution">
    <text evidence="3">The sequence shown here is derived from an EMBL/GenBank/DDBJ whole genome shotgun (WGS) entry which is preliminary data.</text>
</comment>
<dbReference type="Proteomes" id="UP000588604">
    <property type="component" value="Unassembled WGS sequence"/>
</dbReference>
<feature type="transmembrane region" description="Helical" evidence="1">
    <location>
        <begin position="42"/>
        <end position="63"/>
    </location>
</feature>
<gene>
    <name evidence="3" type="ORF">FHS59_004453</name>
</gene>
<evidence type="ECO:0000313" key="3">
    <source>
        <dbReference type="EMBL" id="MBB6328794.1"/>
    </source>
</evidence>
<dbReference type="AlphaFoldDB" id="A0A841MW35"/>
<evidence type="ECO:0000313" key="4">
    <source>
        <dbReference type="Proteomes" id="UP000588604"/>
    </source>
</evidence>
<accession>A0A841MW35</accession>
<dbReference type="PANTHER" id="PTHR34220:SF7">
    <property type="entry name" value="SENSOR HISTIDINE KINASE YPDA"/>
    <property type="match status" value="1"/>
</dbReference>
<keyword evidence="4" id="KW-1185">Reference proteome</keyword>
<name>A0A841MW35_9BACT</name>
<protein>
    <recommendedName>
        <fullName evidence="2">Signal transduction histidine kinase internal region domain-containing protein</fullName>
    </recommendedName>
</protein>
<dbReference type="InterPro" id="IPR010559">
    <property type="entry name" value="Sig_transdc_His_kin_internal"/>
</dbReference>
<organism evidence="3 4">
    <name type="scientific">Algoriphagus iocasae</name>
    <dbReference type="NCBI Taxonomy" id="1836499"/>
    <lineage>
        <taxon>Bacteria</taxon>
        <taxon>Pseudomonadati</taxon>
        <taxon>Bacteroidota</taxon>
        <taxon>Cytophagia</taxon>
        <taxon>Cytophagales</taxon>
        <taxon>Cyclobacteriaceae</taxon>
        <taxon>Algoriphagus</taxon>
    </lineage>
</organism>
<dbReference type="RefSeq" id="WP_246388572.1">
    <property type="nucleotide sequence ID" value="NZ_JACIJO010000005.1"/>
</dbReference>
<dbReference type="GO" id="GO:0016020">
    <property type="term" value="C:membrane"/>
    <property type="evidence" value="ECO:0007669"/>
    <property type="project" value="InterPro"/>
</dbReference>
<reference evidence="3 4" key="1">
    <citation type="submission" date="2020-08" db="EMBL/GenBank/DDBJ databases">
        <title>Genomic Encyclopedia of Type Strains, Phase IV (KMG-IV): sequencing the most valuable type-strain genomes for metagenomic binning, comparative biology and taxonomic classification.</title>
        <authorList>
            <person name="Goeker M."/>
        </authorList>
    </citation>
    <scope>NUCLEOTIDE SEQUENCE [LARGE SCALE GENOMIC DNA]</scope>
    <source>
        <strain evidence="3 4">DSM 102044</strain>
    </source>
</reference>
<evidence type="ECO:0000256" key="1">
    <source>
        <dbReference type="SAM" id="Phobius"/>
    </source>
</evidence>
<dbReference type="Pfam" id="PF06580">
    <property type="entry name" value="His_kinase"/>
    <property type="match status" value="1"/>
</dbReference>
<sequence>MLPFSSKKRVSILVHILGWSMLSTVLLLLSPLGWRIDIPDEYWIKQTFLALLLVVTFYMNMLVIVPKILLKGKPILYITIIIIAAVCFIGVLIYFEELIGLPELMYKAFNPDKIYKPGPRRISGDVFNSLLFLLSIGISTSVASVQKWQKDEALRREMEKQRINTELSYLKAQINPHFFFNTLNNIYSLTNLDVKKAQEALLKLSRMMRYVLYENQKDETLLKKEVNFIQDYIELMKMRLTGNVKLNISIDEPKENLVVAPMLLLPFLENSFKHGVSSQKECEIKIKLEVMGDTLFFETRNHIFPVHSDSPEAKENGIGMVNTQRRLSLLYPEKHRLKFGKDEANNEYWVNLTINLA</sequence>
<feature type="transmembrane region" description="Helical" evidence="1">
    <location>
        <begin position="75"/>
        <end position="95"/>
    </location>
</feature>
<keyword evidence="1" id="KW-1133">Transmembrane helix</keyword>